<feature type="transmembrane region" description="Helical" evidence="2">
    <location>
        <begin position="102"/>
        <end position="126"/>
    </location>
</feature>
<dbReference type="EMBL" id="KZ302003">
    <property type="protein sequence ID" value="PFH50458.1"/>
    <property type="molecule type" value="Genomic_DNA"/>
</dbReference>
<name>A0A2A9NK58_9AGAR</name>
<protein>
    <recommendedName>
        <fullName evidence="5">Mid2 domain-containing protein</fullName>
    </recommendedName>
</protein>
<feature type="compositionally biased region" description="Low complexity" evidence="1">
    <location>
        <begin position="62"/>
        <end position="77"/>
    </location>
</feature>
<evidence type="ECO:0008006" key="5">
    <source>
        <dbReference type="Google" id="ProtNLM"/>
    </source>
</evidence>
<reference evidence="3 4" key="1">
    <citation type="submission" date="2014-02" db="EMBL/GenBank/DDBJ databases">
        <title>Transposable element dynamics among asymbiotic and ectomycorrhizal Amanita fungi.</title>
        <authorList>
            <consortium name="DOE Joint Genome Institute"/>
            <person name="Hess J."/>
            <person name="Skrede I."/>
            <person name="Wolfe B."/>
            <person name="LaButti K."/>
            <person name="Ohm R.A."/>
            <person name="Grigoriev I.V."/>
            <person name="Pringle A."/>
        </authorList>
    </citation>
    <scope>NUCLEOTIDE SEQUENCE [LARGE SCALE GENOMIC DNA]</scope>
    <source>
        <strain evidence="3 4">SKay4041</strain>
    </source>
</reference>
<keyword evidence="2" id="KW-1133">Transmembrane helix</keyword>
<proteinExistence type="predicted"/>
<keyword evidence="4" id="KW-1185">Reference proteome</keyword>
<dbReference type="AlphaFoldDB" id="A0A2A9NK58"/>
<evidence type="ECO:0000313" key="3">
    <source>
        <dbReference type="EMBL" id="PFH50458.1"/>
    </source>
</evidence>
<evidence type="ECO:0000256" key="1">
    <source>
        <dbReference type="SAM" id="MobiDB-lite"/>
    </source>
</evidence>
<evidence type="ECO:0000313" key="4">
    <source>
        <dbReference type="Proteomes" id="UP000242287"/>
    </source>
</evidence>
<feature type="compositionally biased region" description="Polar residues" evidence="1">
    <location>
        <begin position="78"/>
        <end position="96"/>
    </location>
</feature>
<feature type="compositionally biased region" description="Low complexity" evidence="1">
    <location>
        <begin position="181"/>
        <end position="195"/>
    </location>
</feature>
<organism evidence="3 4">
    <name type="scientific">Amanita thiersii Skay4041</name>
    <dbReference type="NCBI Taxonomy" id="703135"/>
    <lineage>
        <taxon>Eukaryota</taxon>
        <taxon>Fungi</taxon>
        <taxon>Dikarya</taxon>
        <taxon>Basidiomycota</taxon>
        <taxon>Agaricomycotina</taxon>
        <taxon>Agaricomycetes</taxon>
        <taxon>Agaricomycetidae</taxon>
        <taxon>Agaricales</taxon>
        <taxon>Pluteineae</taxon>
        <taxon>Amanitaceae</taxon>
        <taxon>Amanita</taxon>
    </lineage>
</organism>
<feature type="region of interest" description="Disordered" evidence="1">
    <location>
        <begin position="62"/>
        <end position="99"/>
    </location>
</feature>
<feature type="region of interest" description="Disordered" evidence="1">
    <location>
        <begin position="173"/>
        <end position="216"/>
    </location>
</feature>
<accession>A0A2A9NK58</accession>
<keyword evidence="2" id="KW-0472">Membrane</keyword>
<dbReference type="Proteomes" id="UP000242287">
    <property type="component" value="Unassembled WGS sequence"/>
</dbReference>
<sequence>MHSYAHLDSWDQYDQNCTNVFLTIFPGTLPQNIPVPDYAYSDVSISGNFSLEEALSGLNGTIGSPEPISPPRSISTPANTSTLASTGTPTNRNTTPSGSNNAGAIAGGVVGGVILAFLFGVFAILYRKRRQRISARNRPAAALDMQFAMPTPYPISGGPSTPGRLYDPNDPATYPASNLHSPVLTTSSPSSYTTTFGESGQVKKYPRYPTSEVPEL</sequence>
<gene>
    <name evidence="3" type="ORF">AMATHDRAFT_3944</name>
</gene>
<evidence type="ECO:0000256" key="2">
    <source>
        <dbReference type="SAM" id="Phobius"/>
    </source>
</evidence>
<keyword evidence="2" id="KW-0812">Transmembrane</keyword>